<organism evidence="1 2">
    <name type="scientific">Punica granatum</name>
    <name type="common">Pomegranate</name>
    <dbReference type="NCBI Taxonomy" id="22663"/>
    <lineage>
        <taxon>Eukaryota</taxon>
        <taxon>Viridiplantae</taxon>
        <taxon>Streptophyta</taxon>
        <taxon>Embryophyta</taxon>
        <taxon>Tracheophyta</taxon>
        <taxon>Spermatophyta</taxon>
        <taxon>Magnoliopsida</taxon>
        <taxon>eudicotyledons</taxon>
        <taxon>Gunneridae</taxon>
        <taxon>Pentapetalae</taxon>
        <taxon>rosids</taxon>
        <taxon>malvids</taxon>
        <taxon>Myrtales</taxon>
        <taxon>Lythraceae</taxon>
        <taxon>Punica</taxon>
    </lineage>
</organism>
<name>A0A2I0HWT8_PUNGR</name>
<dbReference type="Proteomes" id="UP000233551">
    <property type="component" value="Unassembled WGS sequence"/>
</dbReference>
<dbReference type="InterPro" id="IPR036691">
    <property type="entry name" value="Endo/exonu/phosph_ase_sf"/>
</dbReference>
<dbReference type="SUPFAM" id="SSF56219">
    <property type="entry name" value="DNase I-like"/>
    <property type="match status" value="1"/>
</dbReference>
<dbReference type="PANTHER" id="PTHR35218">
    <property type="entry name" value="RNASE H DOMAIN-CONTAINING PROTEIN"/>
    <property type="match status" value="1"/>
</dbReference>
<evidence type="ECO:0000313" key="1">
    <source>
        <dbReference type="EMBL" id="PKI36162.1"/>
    </source>
</evidence>
<evidence type="ECO:0000313" key="2">
    <source>
        <dbReference type="Proteomes" id="UP000233551"/>
    </source>
</evidence>
<dbReference type="EMBL" id="PGOL01004983">
    <property type="protein sequence ID" value="PKI36162.1"/>
    <property type="molecule type" value="Genomic_DNA"/>
</dbReference>
<gene>
    <name evidence="1" type="ORF">CRG98_043461</name>
</gene>
<evidence type="ECO:0008006" key="3">
    <source>
        <dbReference type="Google" id="ProtNLM"/>
    </source>
</evidence>
<comment type="caution">
    <text evidence="1">The sequence shown here is derived from an EMBL/GenBank/DDBJ whole genome shotgun (WGS) entry which is preliminary data.</text>
</comment>
<proteinExistence type="predicted"/>
<reference evidence="1 2" key="1">
    <citation type="submission" date="2017-11" db="EMBL/GenBank/DDBJ databases">
        <title>De-novo sequencing of pomegranate (Punica granatum L.) genome.</title>
        <authorList>
            <person name="Akparov Z."/>
            <person name="Amiraslanov A."/>
            <person name="Hajiyeva S."/>
            <person name="Abbasov M."/>
            <person name="Kaur K."/>
            <person name="Hamwieh A."/>
            <person name="Solovyev V."/>
            <person name="Salamov A."/>
            <person name="Braich B."/>
            <person name="Kosarev P."/>
            <person name="Mahmoud A."/>
            <person name="Hajiyev E."/>
            <person name="Babayeva S."/>
            <person name="Izzatullayeva V."/>
            <person name="Mammadov A."/>
            <person name="Mammadov A."/>
            <person name="Sharifova S."/>
            <person name="Ojaghi J."/>
            <person name="Eynullazada K."/>
            <person name="Bayramov B."/>
            <person name="Abdulazimova A."/>
            <person name="Shahmuradov I."/>
        </authorList>
    </citation>
    <scope>NUCLEOTIDE SEQUENCE [LARGE SCALE GENOMIC DNA]</scope>
    <source>
        <strain evidence="2">cv. AG2017</strain>
        <tissue evidence="1">Leaf</tissue>
    </source>
</reference>
<dbReference type="PANTHER" id="PTHR35218:SF9">
    <property type="entry name" value="ENDONUCLEASE_EXONUCLEASE_PHOSPHATASE DOMAIN-CONTAINING PROTEIN"/>
    <property type="match status" value="1"/>
</dbReference>
<protein>
    <recommendedName>
        <fullName evidence="3">Endonuclease/exonuclease/phosphatase domain-containing protein</fullName>
    </recommendedName>
</protein>
<sequence>MSLLAWNCRGVRGNPIVRALRLLIRKHRPSIIFLSEAKSCSRHCNKIKQRCNLDDIFSVESSNTAGGFCPLWNTELKIAAIRNDNQEWSQDHEGIGNYFLRNFQDLFNSSHLVISEDLEGLAVSSWYLRGRFRGRGRGRLDGDPKLLKGLLQEDLHRVRGLRERISALSSTSSY</sequence>
<keyword evidence="2" id="KW-1185">Reference proteome</keyword>
<dbReference type="AlphaFoldDB" id="A0A2I0HWT8"/>
<dbReference type="Gene3D" id="3.60.10.10">
    <property type="entry name" value="Endonuclease/exonuclease/phosphatase"/>
    <property type="match status" value="1"/>
</dbReference>
<accession>A0A2I0HWT8</accession>